<dbReference type="EMBL" id="JADIMQ010000117">
    <property type="protein sequence ID" value="MBO8449278.1"/>
    <property type="molecule type" value="Genomic_DNA"/>
</dbReference>
<name>A0A9D9EKQ9_9BACT</name>
<dbReference type="AlphaFoldDB" id="A0A9D9EKQ9"/>
<comment type="caution">
    <text evidence="1">The sequence shown here is derived from an EMBL/GenBank/DDBJ whole genome shotgun (WGS) entry which is preliminary data.</text>
</comment>
<protein>
    <submittedName>
        <fullName evidence="1">Uncharacterized protein</fullName>
    </submittedName>
</protein>
<gene>
    <name evidence="1" type="ORF">IAC29_08415</name>
</gene>
<reference evidence="1" key="2">
    <citation type="journal article" date="2021" name="PeerJ">
        <title>Extensive microbial diversity within the chicken gut microbiome revealed by metagenomics and culture.</title>
        <authorList>
            <person name="Gilroy R."/>
            <person name="Ravi A."/>
            <person name="Getino M."/>
            <person name="Pursley I."/>
            <person name="Horton D.L."/>
            <person name="Alikhan N.F."/>
            <person name="Baker D."/>
            <person name="Gharbi K."/>
            <person name="Hall N."/>
            <person name="Watson M."/>
            <person name="Adriaenssens E.M."/>
            <person name="Foster-Nyarko E."/>
            <person name="Jarju S."/>
            <person name="Secka A."/>
            <person name="Antonio M."/>
            <person name="Oren A."/>
            <person name="Chaudhuri R.R."/>
            <person name="La Ragione R."/>
            <person name="Hildebrand F."/>
            <person name="Pallen M.J."/>
        </authorList>
    </citation>
    <scope>NUCLEOTIDE SEQUENCE</scope>
    <source>
        <strain evidence="1">20514</strain>
    </source>
</reference>
<dbReference type="InterPro" id="IPR015943">
    <property type="entry name" value="WD40/YVTN_repeat-like_dom_sf"/>
</dbReference>
<dbReference type="InterPro" id="IPR011044">
    <property type="entry name" value="Quino_amine_DH_bsu"/>
</dbReference>
<dbReference type="Gene3D" id="2.130.10.10">
    <property type="entry name" value="YVTN repeat-like/Quinoprotein amine dehydrogenase"/>
    <property type="match status" value="1"/>
</dbReference>
<dbReference type="SUPFAM" id="SSF50969">
    <property type="entry name" value="YVTN repeat-like/Quinoprotein amine dehydrogenase"/>
    <property type="match status" value="1"/>
</dbReference>
<organism evidence="1 2">
    <name type="scientific">Candidatus Cryptobacteroides merdigallinarum</name>
    <dbReference type="NCBI Taxonomy" id="2840770"/>
    <lineage>
        <taxon>Bacteria</taxon>
        <taxon>Pseudomonadati</taxon>
        <taxon>Bacteroidota</taxon>
        <taxon>Bacteroidia</taxon>
        <taxon>Bacteroidales</taxon>
        <taxon>Candidatus Cryptobacteroides</taxon>
    </lineage>
</organism>
<evidence type="ECO:0000313" key="1">
    <source>
        <dbReference type="EMBL" id="MBO8449278.1"/>
    </source>
</evidence>
<accession>A0A9D9EKQ9</accession>
<sequence length="382" mass="41623">MVKFTHPAFKATGFYTKASRLPVMLVLFTASVLCSCTKDKDLPDTGIIPVESGEVSGFYILNQGGYGSNNATLDYVDLATGQYHTGYFESRNPDMAYGLGDTGNDIFISGGLLFIIMNGSGIVEIASADDARHIAQVEVPNCRYGTVSDGYLYVTSYASEGTLYKISLADYKVVATLKTGYEPEQLLCLDGFLYILNSGGLHYQEYDDTITVVDLSGFSVDRTVDTGYRNLYKILYADGTIYVTSRGDYDEDPGAVFIFDPETDGITPVLDKPVSNWSYFNGTVYTQSTIYDDSWNETAMFGKITGGTFSESGFADLSGITLKSCYCLDINPATGDFVISDAGDYKAEGTVYYFNADGSLAWKHTAGVAPAKVCWTLKKDNI</sequence>
<dbReference type="Proteomes" id="UP000810252">
    <property type="component" value="Unassembled WGS sequence"/>
</dbReference>
<evidence type="ECO:0000313" key="2">
    <source>
        <dbReference type="Proteomes" id="UP000810252"/>
    </source>
</evidence>
<proteinExistence type="predicted"/>
<reference evidence="1" key="1">
    <citation type="submission" date="2020-10" db="EMBL/GenBank/DDBJ databases">
        <authorList>
            <person name="Gilroy R."/>
        </authorList>
    </citation>
    <scope>NUCLEOTIDE SEQUENCE</scope>
    <source>
        <strain evidence="1">20514</strain>
    </source>
</reference>
<dbReference type="InterPro" id="IPR018391">
    <property type="entry name" value="PQQ_b-propeller_rpt"/>
</dbReference>
<dbReference type="SMART" id="SM00564">
    <property type="entry name" value="PQQ"/>
    <property type="match status" value="3"/>
</dbReference>